<accession>A0AA95KDH5</accession>
<reference evidence="1" key="1">
    <citation type="journal article" date="2023" name="Int. J. Mol. Sci.">
        <title>Metagenomics Revealed a New Genus 'Candidatus Thiocaldithrix dubininis' gen. nov., sp. nov. and a New Species 'Candidatus Thiothrix putei' sp. nov. in the Family Thiotrichaceae, Some Members of Which Have Traits of Both Na+- and H+-Motive Energetics.</title>
        <authorList>
            <person name="Ravin N.V."/>
            <person name="Muntyan M.S."/>
            <person name="Smolyakov D.D."/>
            <person name="Rudenko T.S."/>
            <person name="Beletsky A.V."/>
            <person name="Mardanov A.V."/>
            <person name="Grabovich M.Y."/>
        </authorList>
    </citation>
    <scope>NUCLEOTIDE SEQUENCE</scope>
    <source>
        <strain evidence="1">GKL-01</strain>
    </source>
</reference>
<dbReference type="Proteomes" id="UP001300672">
    <property type="component" value="Chromosome"/>
</dbReference>
<dbReference type="EMBL" id="CP124755">
    <property type="protein sequence ID" value="WGZ90194.1"/>
    <property type="molecule type" value="Genomic_DNA"/>
</dbReference>
<sequence>MGISSVVEQKRTRIVTPLSTKPLVMGLTAVDIGWVFHLMASLWMGYHAFHGDNPLGWLGLNAPAYKIGVVALAEGARAILSMADVWEEEINYVASTVLVLVLLSAGGADMDRVSQVVPSFNYHASVANVQSAKKYNINQCTFTSSVLNRALTAKEKEECIAINKLGMMDDKWAKNCGCSS</sequence>
<gene>
    <name evidence="1" type="ORF">QJT80_11885</name>
</gene>
<protein>
    <submittedName>
        <fullName evidence="1">Uncharacterized protein</fullName>
    </submittedName>
</protein>
<proteinExistence type="predicted"/>
<dbReference type="KEGG" id="tdu:QJT80_11885"/>
<evidence type="ECO:0000313" key="1">
    <source>
        <dbReference type="EMBL" id="WGZ90194.1"/>
    </source>
</evidence>
<name>A0AA95KDH5_9GAMM</name>
<organism evidence="1">
    <name type="scientific">Candidatus Thiocaldithrix dubininis</name>
    <dbReference type="NCBI Taxonomy" id="3080823"/>
    <lineage>
        <taxon>Bacteria</taxon>
        <taxon>Pseudomonadati</taxon>
        <taxon>Pseudomonadota</taxon>
        <taxon>Gammaproteobacteria</taxon>
        <taxon>Thiotrichales</taxon>
        <taxon>Thiotrichaceae</taxon>
        <taxon>Candidatus Thiocaldithrix</taxon>
    </lineage>
</organism>
<reference evidence="1" key="2">
    <citation type="submission" date="2023-04" db="EMBL/GenBank/DDBJ databases">
        <authorList>
            <person name="Beletskiy A.V."/>
            <person name="Mardanov A.V."/>
            <person name="Ravin N.V."/>
        </authorList>
    </citation>
    <scope>NUCLEOTIDE SEQUENCE</scope>
    <source>
        <strain evidence="1">GKL-01</strain>
    </source>
</reference>
<dbReference type="AlphaFoldDB" id="A0AA95KDH5"/>